<reference evidence="1" key="1">
    <citation type="submission" date="2018-05" db="EMBL/GenBank/DDBJ databases">
        <authorList>
            <person name="Lanie J.A."/>
            <person name="Ng W.-L."/>
            <person name="Kazmierczak K.M."/>
            <person name="Andrzejewski T.M."/>
            <person name="Davidsen T.M."/>
            <person name="Wayne K.J."/>
            <person name="Tettelin H."/>
            <person name="Glass J.I."/>
            <person name="Rusch D."/>
            <person name="Podicherti R."/>
            <person name="Tsui H.-C.T."/>
            <person name="Winkler M.E."/>
        </authorList>
    </citation>
    <scope>NUCLEOTIDE SEQUENCE</scope>
</reference>
<gene>
    <name evidence="1" type="ORF">METZ01_LOCUS385678</name>
</gene>
<accession>A0A382UEV7</accession>
<dbReference type="AlphaFoldDB" id="A0A382UEV7"/>
<sequence length="40" mass="4922">MKENLEPYLFFFIIIDKLTYLHQNTKNNYYEIPPQSGFNH</sequence>
<name>A0A382UEV7_9ZZZZ</name>
<proteinExistence type="predicted"/>
<evidence type="ECO:0000313" key="1">
    <source>
        <dbReference type="EMBL" id="SVD32824.1"/>
    </source>
</evidence>
<dbReference type="EMBL" id="UINC01143730">
    <property type="protein sequence ID" value="SVD32824.1"/>
    <property type="molecule type" value="Genomic_DNA"/>
</dbReference>
<protein>
    <submittedName>
        <fullName evidence="1">Uncharacterized protein</fullName>
    </submittedName>
</protein>
<organism evidence="1">
    <name type="scientific">marine metagenome</name>
    <dbReference type="NCBI Taxonomy" id="408172"/>
    <lineage>
        <taxon>unclassified sequences</taxon>
        <taxon>metagenomes</taxon>
        <taxon>ecological metagenomes</taxon>
    </lineage>
</organism>